<dbReference type="Ensembl" id="ENSCSAVT00000002795.1">
    <property type="protein sequence ID" value="ENSCSAVP00000002752.1"/>
    <property type="gene ID" value="ENSCSAVG00000001631.1"/>
</dbReference>
<dbReference type="GeneTree" id="ENSGT00390000004634"/>
<sequence length="176" mass="20693">MFDRYLTHAEYKYMGNSESFLTEDDKSIIQYMGGYILQKLKKHCKSDCEWEHLIKWTDTNVAEVPTDSLIGIKNNSMYGQLTVPVPEISTLLVYLETVFRQHCDHHNILSPIFNSIDIQYVKHLFPNMFSDDYVNQLLVKICRFYLKIRCHQKAKTVTSTLKLKSDQNVSFRKSLK</sequence>
<accession>H2YBQ4</accession>
<evidence type="ECO:0000313" key="1">
    <source>
        <dbReference type="Ensembl" id="ENSCSAVP00000002752.1"/>
    </source>
</evidence>
<protein>
    <submittedName>
        <fullName evidence="1">Uncharacterized protein</fullName>
    </submittedName>
</protein>
<reference evidence="1" key="3">
    <citation type="submission" date="2025-09" db="UniProtKB">
        <authorList>
            <consortium name="Ensembl"/>
        </authorList>
    </citation>
    <scope>IDENTIFICATION</scope>
</reference>
<keyword evidence="2" id="KW-1185">Reference proteome</keyword>
<reference evidence="2" key="1">
    <citation type="submission" date="2003-08" db="EMBL/GenBank/DDBJ databases">
        <authorList>
            <person name="Birren B."/>
            <person name="Nusbaum C."/>
            <person name="Abebe A."/>
            <person name="Abouelleil A."/>
            <person name="Adekoya E."/>
            <person name="Ait-zahra M."/>
            <person name="Allen N."/>
            <person name="Allen T."/>
            <person name="An P."/>
            <person name="Anderson M."/>
            <person name="Anderson S."/>
            <person name="Arachchi H."/>
            <person name="Armbruster J."/>
            <person name="Bachantsang P."/>
            <person name="Baldwin J."/>
            <person name="Barry A."/>
            <person name="Bayul T."/>
            <person name="Blitshsteyn B."/>
            <person name="Bloom T."/>
            <person name="Blye J."/>
            <person name="Boguslavskiy L."/>
            <person name="Borowsky M."/>
            <person name="Boukhgalter B."/>
            <person name="Brunache A."/>
            <person name="Butler J."/>
            <person name="Calixte N."/>
            <person name="Calvo S."/>
            <person name="Camarata J."/>
            <person name="Campo K."/>
            <person name="Chang J."/>
            <person name="Cheshatsang Y."/>
            <person name="Citroen M."/>
            <person name="Collymore A."/>
            <person name="Considine T."/>
            <person name="Cook A."/>
            <person name="Cooke P."/>
            <person name="Corum B."/>
            <person name="Cuomo C."/>
            <person name="David R."/>
            <person name="Dawoe T."/>
            <person name="Degray S."/>
            <person name="Dodge S."/>
            <person name="Dooley K."/>
            <person name="Dorje P."/>
            <person name="Dorjee K."/>
            <person name="Dorris L."/>
            <person name="Duffey N."/>
            <person name="Dupes A."/>
            <person name="Elkins T."/>
            <person name="Engels R."/>
            <person name="Erickson J."/>
            <person name="Farina A."/>
            <person name="Faro S."/>
            <person name="Ferreira P."/>
            <person name="Fischer H."/>
            <person name="Fitzgerald M."/>
            <person name="Foley K."/>
            <person name="Gage D."/>
            <person name="Galagan J."/>
            <person name="Gearin G."/>
            <person name="Gnerre S."/>
            <person name="Gnirke A."/>
            <person name="Goyette A."/>
            <person name="Graham J."/>
            <person name="Grandbois E."/>
            <person name="Gyaltsen K."/>
            <person name="Hafez N."/>
            <person name="Hagopian D."/>
            <person name="Hagos B."/>
            <person name="Hall J."/>
            <person name="Hatcher B."/>
            <person name="Heller A."/>
            <person name="Higgins H."/>
            <person name="Honan T."/>
            <person name="Horn A."/>
            <person name="Houde N."/>
            <person name="Hughes L."/>
            <person name="Hulme W."/>
            <person name="Husby E."/>
            <person name="Iliev I."/>
            <person name="Jaffe D."/>
            <person name="Jones C."/>
            <person name="Kamal M."/>
            <person name="Kamat A."/>
            <person name="Kamvysselis M."/>
            <person name="Karlsson E."/>
            <person name="Kells C."/>
            <person name="Kieu A."/>
            <person name="Kisner P."/>
            <person name="Kodira C."/>
            <person name="Kulbokas E."/>
            <person name="Labutti K."/>
            <person name="Lama D."/>
            <person name="Landers T."/>
            <person name="Leger J."/>
            <person name="Levine S."/>
            <person name="Lewis D."/>
            <person name="Lewis T."/>
            <person name="Lindblad-toh K."/>
            <person name="Liu X."/>
            <person name="Lokyitsang T."/>
            <person name="Lokyitsang Y."/>
            <person name="Lucien O."/>
            <person name="Lui A."/>
            <person name="Ma L.J."/>
            <person name="Mabbitt R."/>
            <person name="Macdonald J."/>
            <person name="Maclean C."/>
            <person name="Major J."/>
            <person name="Manning J."/>
            <person name="Marabella R."/>
            <person name="Maru K."/>
            <person name="Matthews C."/>
            <person name="Mauceli E."/>
            <person name="Mccarthy M."/>
            <person name="Mcdonough S."/>
            <person name="Mcghee T."/>
            <person name="Meldrim J."/>
            <person name="Meneus L."/>
            <person name="Mesirov J."/>
            <person name="Mihalev A."/>
            <person name="Mihova T."/>
            <person name="Mikkelsen T."/>
            <person name="Mlenga V."/>
            <person name="Moru K."/>
            <person name="Mozes J."/>
            <person name="Mulrain L."/>
            <person name="Munson G."/>
            <person name="Naylor J."/>
            <person name="Newes C."/>
            <person name="Nguyen C."/>
            <person name="Nguyen N."/>
            <person name="Nguyen T."/>
            <person name="Nicol R."/>
            <person name="Nielsen C."/>
            <person name="Nizzari M."/>
            <person name="Norbu C."/>
            <person name="Norbu N."/>
            <person name="O'donnell P."/>
            <person name="Okoawo O."/>
            <person name="O'leary S."/>
            <person name="Omotosho B."/>
            <person name="O'neill K."/>
            <person name="Osman S."/>
            <person name="Parker S."/>
            <person name="Perrin D."/>
            <person name="Phunkhang P."/>
            <person name="Piqani B."/>
            <person name="Purcell S."/>
            <person name="Rachupka T."/>
            <person name="Ramasamy U."/>
            <person name="Rameau R."/>
            <person name="Ray V."/>
            <person name="Raymond C."/>
            <person name="Retta R."/>
            <person name="Richardson S."/>
            <person name="Rise C."/>
            <person name="Rodriguez J."/>
            <person name="Rogers J."/>
            <person name="Rogov P."/>
            <person name="Rutman M."/>
            <person name="Schupbach R."/>
            <person name="Seaman C."/>
            <person name="Settipalli S."/>
            <person name="Sharpe T."/>
            <person name="Sheridan J."/>
            <person name="Sherpa N."/>
            <person name="Shi J."/>
            <person name="Smirnov S."/>
            <person name="Smith C."/>
            <person name="Sougnez C."/>
            <person name="Spencer B."/>
            <person name="Stalker J."/>
            <person name="Stange-thomann N."/>
            <person name="Stavropoulos S."/>
            <person name="Stetson K."/>
            <person name="Stone C."/>
            <person name="Stone S."/>
            <person name="Stubbs M."/>
            <person name="Talamas J."/>
            <person name="Tchuinga P."/>
            <person name="Tenzing P."/>
            <person name="Tesfaye S."/>
            <person name="Theodore J."/>
            <person name="Thoulutsang Y."/>
            <person name="Topham K."/>
            <person name="Towey S."/>
            <person name="Tsamla T."/>
            <person name="Tsomo N."/>
            <person name="Vallee D."/>
            <person name="Vassiliev H."/>
            <person name="Venkataraman V."/>
            <person name="Vinson J."/>
            <person name="Vo A."/>
            <person name="Wade C."/>
            <person name="Wang S."/>
            <person name="Wangchuk T."/>
            <person name="Wangdi T."/>
            <person name="Whittaker C."/>
            <person name="Wilkinson J."/>
            <person name="Wu Y."/>
            <person name="Wyman D."/>
            <person name="Yadav S."/>
            <person name="Yang S."/>
            <person name="Yang X."/>
            <person name="Yeager S."/>
            <person name="Yee E."/>
            <person name="Young G."/>
            <person name="Zainoun J."/>
            <person name="Zembeck L."/>
            <person name="Zimmer A."/>
            <person name="Zody M."/>
            <person name="Lander E."/>
        </authorList>
    </citation>
    <scope>NUCLEOTIDE SEQUENCE [LARGE SCALE GENOMIC DNA]</scope>
</reference>
<dbReference type="Proteomes" id="UP000007875">
    <property type="component" value="Unassembled WGS sequence"/>
</dbReference>
<name>H2YBQ4_CIOSA</name>
<organism evidence="1 2">
    <name type="scientific">Ciona savignyi</name>
    <name type="common">Pacific transparent sea squirt</name>
    <dbReference type="NCBI Taxonomy" id="51511"/>
    <lineage>
        <taxon>Eukaryota</taxon>
        <taxon>Metazoa</taxon>
        <taxon>Chordata</taxon>
        <taxon>Tunicata</taxon>
        <taxon>Ascidiacea</taxon>
        <taxon>Phlebobranchia</taxon>
        <taxon>Cionidae</taxon>
        <taxon>Ciona</taxon>
    </lineage>
</organism>
<dbReference type="HOGENOM" id="CLU_1712635_0_0_1"/>
<dbReference type="InParanoid" id="H2YBQ4"/>
<proteinExistence type="predicted"/>
<reference evidence="1" key="2">
    <citation type="submission" date="2025-08" db="UniProtKB">
        <authorList>
            <consortium name="Ensembl"/>
        </authorList>
    </citation>
    <scope>IDENTIFICATION</scope>
</reference>
<dbReference type="AlphaFoldDB" id="H2YBQ4"/>
<evidence type="ECO:0000313" key="2">
    <source>
        <dbReference type="Proteomes" id="UP000007875"/>
    </source>
</evidence>